<comment type="caution">
    <text evidence="1">The sequence shown here is derived from an EMBL/GenBank/DDBJ whole genome shotgun (WGS) entry which is preliminary data.</text>
</comment>
<name>A0ACC2NHI6_9HYME</name>
<sequence length="156" mass="18006">WDDLCHLLYQFEQGNAEFKYMVQEHQTTDDCSIGVRGGRFGNRDLDLLSELLADPRLGEMLRLSSDFLVLERTLREVTYEAGRIRLLEPRMFIEIPSCSRGPSLDFLPVGNFPTPILERTHRFHERFLKRLQDLIECMDHATRVGPANLENGAGNE</sequence>
<evidence type="ECO:0000313" key="2">
    <source>
        <dbReference type="Proteomes" id="UP001239111"/>
    </source>
</evidence>
<protein>
    <submittedName>
        <fullName evidence="1">Uncharacterized protein</fullName>
    </submittedName>
</protein>
<feature type="non-terminal residue" evidence="1">
    <location>
        <position position="1"/>
    </location>
</feature>
<feature type="non-terminal residue" evidence="1">
    <location>
        <position position="156"/>
    </location>
</feature>
<reference evidence="1" key="1">
    <citation type="submission" date="2023-04" db="EMBL/GenBank/DDBJ databases">
        <title>A chromosome-level genome assembly of the parasitoid wasp Eretmocerus hayati.</title>
        <authorList>
            <person name="Zhong Y."/>
            <person name="Liu S."/>
            <person name="Liu Y."/>
        </authorList>
    </citation>
    <scope>NUCLEOTIDE SEQUENCE</scope>
    <source>
        <strain evidence="1">ZJU_SS_LIU_2023</strain>
    </source>
</reference>
<proteinExistence type="predicted"/>
<evidence type="ECO:0000313" key="1">
    <source>
        <dbReference type="EMBL" id="KAJ8669030.1"/>
    </source>
</evidence>
<gene>
    <name evidence="1" type="ORF">QAD02_000289</name>
</gene>
<keyword evidence="2" id="KW-1185">Reference proteome</keyword>
<organism evidence="1 2">
    <name type="scientific">Eretmocerus hayati</name>
    <dbReference type="NCBI Taxonomy" id="131215"/>
    <lineage>
        <taxon>Eukaryota</taxon>
        <taxon>Metazoa</taxon>
        <taxon>Ecdysozoa</taxon>
        <taxon>Arthropoda</taxon>
        <taxon>Hexapoda</taxon>
        <taxon>Insecta</taxon>
        <taxon>Pterygota</taxon>
        <taxon>Neoptera</taxon>
        <taxon>Endopterygota</taxon>
        <taxon>Hymenoptera</taxon>
        <taxon>Apocrita</taxon>
        <taxon>Proctotrupomorpha</taxon>
        <taxon>Chalcidoidea</taxon>
        <taxon>Aphelinidae</taxon>
        <taxon>Aphelininae</taxon>
        <taxon>Eretmocerus</taxon>
    </lineage>
</organism>
<dbReference type="Proteomes" id="UP001239111">
    <property type="component" value="Chromosome 3"/>
</dbReference>
<dbReference type="EMBL" id="CM056743">
    <property type="protein sequence ID" value="KAJ8669030.1"/>
    <property type="molecule type" value="Genomic_DNA"/>
</dbReference>
<accession>A0ACC2NHI6</accession>